<dbReference type="GO" id="GO:0005829">
    <property type="term" value="C:cytosol"/>
    <property type="evidence" value="ECO:0007669"/>
    <property type="project" value="TreeGrafter"/>
</dbReference>
<dbReference type="SUPFAM" id="SSF56796">
    <property type="entry name" value="Dehydroquinate synthase-like"/>
    <property type="match status" value="1"/>
</dbReference>
<dbReference type="Gene3D" id="1.20.1090.10">
    <property type="entry name" value="Dehydroquinate synthase-like - alpha domain"/>
    <property type="match status" value="1"/>
</dbReference>
<dbReference type="AlphaFoldDB" id="E1R1Y6"/>
<reference evidence="5 6" key="1">
    <citation type="journal article" date="2010" name="Stand. Genomic Sci.">
        <title>Complete genome sequence of Spirochaeta smaragdinae type strain (SEBR 4228).</title>
        <authorList>
            <person name="Mavromatis K."/>
            <person name="Yasawong M."/>
            <person name="Chertkov O."/>
            <person name="Lapidus A."/>
            <person name="Lucas S."/>
            <person name="Nolan M."/>
            <person name="Del Rio T.G."/>
            <person name="Tice H."/>
            <person name="Cheng J.F."/>
            <person name="Pitluck S."/>
            <person name="Liolios K."/>
            <person name="Ivanova N."/>
            <person name="Tapia R."/>
            <person name="Han C."/>
            <person name="Bruce D."/>
            <person name="Goodwin L."/>
            <person name="Pati A."/>
            <person name="Chen A."/>
            <person name="Palaniappan K."/>
            <person name="Land M."/>
            <person name="Hauser L."/>
            <person name="Chang Y.J."/>
            <person name="Jeffries C.D."/>
            <person name="Detter J.C."/>
            <person name="Rohde M."/>
            <person name="Brambilla E."/>
            <person name="Spring S."/>
            <person name="Goker M."/>
            <person name="Sikorski J."/>
            <person name="Woyke T."/>
            <person name="Bristow J."/>
            <person name="Eisen J.A."/>
            <person name="Markowitz V."/>
            <person name="Hugenholtz P."/>
            <person name="Klenk H.P."/>
            <person name="Kyrpides N.C."/>
        </authorList>
    </citation>
    <scope>NUCLEOTIDE SEQUENCE [LARGE SCALE GENOMIC DNA]</scope>
    <source>
        <strain evidence="6">DSM 11293 / JCM 15392 / SEBR 4228</strain>
    </source>
</reference>
<feature type="domain" description="Fe-containing alcohol dehydrogenase-like C-terminal" evidence="4">
    <location>
        <begin position="192"/>
        <end position="387"/>
    </location>
</feature>
<keyword evidence="6" id="KW-1185">Reference proteome</keyword>
<dbReference type="EMBL" id="CP002116">
    <property type="protein sequence ID" value="ADK81512.1"/>
    <property type="molecule type" value="Genomic_DNA"/>
</dbReference>
<dbReference type="CDD" id="cd08187">
    <property type="entry name" value="BDH"/>
    <property type="match status" value="1"/>
</dbReference>
<evidence type="ECO:0000313" key="5">
    <source>
        <dbReference type="EMBL" id="ADK81512.1"/>
    </source>
</evidence>
<dbReference type="PANTHER" id="PTHR43633:SF1">
    <property type="entry name" value="ALCOHOL DEHYDROGENASE YQHD"/>
    <property type="match status" value="1"/>
</dbReference>
<dbReference type="Pfam" id="PF25137">
    <property type="entry name" value="ADH_Fe_C"/>
    <property type="match status" value="1"/>
</dbReference>
<evidence type="ECO:0000259" key="4">
    <source>
        <dbReference type="Pfam" id="PF25137"/>
    </source>
</evidence>
<evidence type="ECO:0000259" key="3">
    <source>
        <dbReference type="Pfam" id="PF00465"/>
    </source>
</evidence>
<dbReference type="GO" id="GO:0008106">
    <property type="term" value="F:alcohol dehydrogenase (NADP+) activity"/>
    <property type="evidence" value="ECO:0007669"/>
    <property type="project" value="TreeGrafter"/>
</dbReference>
<evidence type="ECO:0000256" key="1">
    <source>
        <dbReference type="ARBA" id="ARBA00007358"/>
    </source>
</evidence>
<dbReference type="eggNOG" id="COG1979">
    <property type="taxonomic scope" value="Bacteria"/>
</dbReference>
<accession>E1R1Y6</accession>
<dbReference type="KEGG" id="ssm:Spirs_2398"/>
<keyword evidence="2" id="KW-0560">Oxidoreductase</keyword>
<dbReference type="InterPro" id="IPR001670">
    <property type="entry name" value="ADH_Fe/GldA"/>
</dbReference>
<proteinExistence type="inferred from homology"/>
<gene>
    <name evidence="5" type="ordered locus">Spirs_2398</name>
</gene>
<dbReference type="Gene3D" id="3.40.50.1970">
    <property type="match status" value="1"/>
</dbReference>
<dbReference type="OrthoDB" id="9801156at2"/>
<evidence type="ECO:0000256" key="2">
    <source>
        <dbReference type="ARBA" id="ARBA00023002"/>
    </source>
</evidence>
<organism evidence="5 6">
    <name type="scientific">Sediminispirochaeta smaragdinae (strain DSM 11293 / JCM 15392 / SEBR 4228)</name>
    <name type="common">Spirochaeta smaragdinae</name>
    <dbReference type="NCBI Taxonomy" id="573413"/>
    <lineage>
        <taxon>Bacteria</taxon>
        <taxon>Pseudomonadati</taxon>
        <taxon>Spirochaetota</taxon>
        <taxon>Spirochaetia</taxon>
        <taxon>Spirochaetales</taxon>
        <taxon>Spirochaetaceae</taxon>
        <taxon>Sediminispirochaeta</taxon>
    </lineage>
</organism>
<dbReference type="Proteomes" id="UP000002318">
    <property type="component" value="Chromosome"/>
</dbReference>
<dbReference type="InterPro" id="IPR018211">
    <property type="entry name" value="ADH_Fe_CS"/>
</dbReference>
<dbReference type="InterPro" id="IPR044731">
    <property type="entry name" value="BDH-like"/>
</dbReference>
<dbReference type="Pfam" id="PF00465">
    <property type="entry name" value="Fe-ADH"/>
    <property type="match status" value="1"/>
</dbReference>
<sequence length="388" mass="42782">MVNFHYYNPAKIVFGKGAEKEIGTLLKENNATSLLMMYSGEFIKTLGIYDTVKKACSENSISFFECGDVVPNPKIELIRDLVDLGRKESVDFVLAIGGGSSIDTAKAVALGIPYEGDVWDFFEGKASIAEVLPIGVISTLPASGSETSNAAIVTNGLNKVGFEDDRIIPQFAIMNPDFTTTLPSYQTSCGLADILSHLLERYFSDTPHVDTTDYLIEGAIKALLLNSERIMANPSDFDARAEVQWLASIAHNNLLDTGRVSDWGSHRIEHEISAQYELTHGEGMAVVMVAWTTYMADKKPEKLAQLAHRVFNVDYHDYTPEEMAQKLSCNLKSFFKKLNLRTSLTEIGIGSDHFSEMAARATSNGKNTVGHYIPLDQDKIIEILHLAL</sequence>
<dbReference type="RefSeq" id="WP_013254975.1">
    <property type="nucleotide sequence ID" value="NC_014364.1"/>
</dbReference>
<feature type="domain" description="Alcohol dehydrogenase iron-type/glycerol dehydrogenase GldA" evidence="3">
    <location>
        <begin position="9"/>
        <end position="176"/>
    </location>
</feature>
<dbReference type="PANTHER" id="PTHR43633">
    <property type="entry name" value="ALCOHOL DEHYDROGENASE YQHD"/>
    <property type="match status" value="1"/>
</dbReference>
<comment type="similarity">
    <text evidence="1">Belongs to the iron-containing alcohol dehydrogenase family.</text>
</comment>
<dbReference type="STRING" id="573413.Spirs_2398"/>
<evidence type="ECO:0000313" key="6">
    <source>
        <dbReference type="Proteomes" id="UP000002318"/>
    </source>
</evidence>
<dbReference type="PROSITE" id="PS00060">
    <property type="entry name" value="ADH_IRON_2"/>
    <property type="match status" value="1"/>
</dbReference>
<name>E1R1Y6_SEDSS</name>
<dbReference type="FunFam" id="3.40.50.1970:FF:000003">
    <property type="entry name" value="Alcohol dehydrogenase, iron-containing"/>
    <property type="match status" value="1"/>
</dbReference>
<dbReference type="HOGENOM" id="CLU_007207_0_4_12"/>
<dbReference type="GO" id="GO:1990362">
    <property type="term" value="F:butanol dehydrogenase (NAD+) activity"/>
    <property type="evidence" value="ECO:0007669"/>
    <property type="project" value="InterPro"/>
</dbReference>
<dbReference type="GO" id="GO:1990002">
    <property type="term" value="F:methylglyoxal reductase (NADPH) (acetol producing) activity"/>
    <property type="evidence" value="ECO:0007669"/>
    <property type="project" value="TreeGrafter"/>
</dbReference>
<protein>
    <submittedName>
        <fullName evidence="5">Iron-containing alcohol dehydrogenase</fullName>
    </submittedName>
</protein>
<dbReference type="InterPro" id="IPR056798">
    <property type="entry name" value="ADH_Fe_C"/>
</dbReference>
<dbReference type="GO" id="GO:0046872">
    <property type="term" value="F:metal ion binding"/>
    <property type="evidence" value="ECO:0007669"/>
    <property type="project" value="InterPro"/>
</dbReference>